<dbReference type="SUPFAM" id="SSF52540">
    <property type="entry name" value="P-loop containing nucleoside triphosphate hydrolases"/>
    <property type="match status" value="1"/>
</dbReference>
<gene>
    <name evidence="6" type="ORF">SAMN06264868_10578</name>
</gene>
<dbReference type="FunFam" id="3.40.50.300:FF:000006">
    <property type="entry name" value="DNA-binding transcriptional regulator NtrC"/>
    <property type="match status" value="1"/>
</dbReference>
<dbReference type="Proteomes" id="UP001157947">
    <property type="component" value="Unassembled WGS sequence"/>
</dbReference>
<dbReference type="InterPro" id="IPR025943">
    <property type="entry name" value="Sigma_54_int_dom_ATP-bd_2"/>
</dbReference>
<name>A0AA46ADT2_9AQUI</name>
<dbReference type="PANTHER" id="PTHR32071">
    <property type="entry name" value="TRANSCRIPTIONAL REGULATORY PROTEIN"/>
    <property type="match status" value="1"/>
</dbReference>
<proteinExistence type="predicted"/>
<dbReference type="SMART" id="SM00382">
    <property type="entry name" value="AAA"/>
    <property type="match status" value="1"/>
</dbReference>
<dbReference type="PANTHER" id="PTHR32071:SF113">
    <property type="entry name" value="ALGINATE BIOSYNTHESIS TRANSCRIPTIONAL REGULATORY PROTEIN ALGB"/>
    <property type="match status" value="1"/>
</dbReference>
<organism evidence="6 7">
    <name type="scientific">Venenivibrio stagnispumantis</name>
    <dbReference type="NCBI Taxonomy" id="407998"/>
    <lineage>
        <taxon>Bacteria</taxon>
        <taxon>Pseudomonadati</taxon>
        <taxon>Aquificota</taxon>
        <taxon>Aquificia</taxon>
        <taxon>Aquificales</taxon>
        <taxon>Hydrogenothermaceae</taxon>
        <taxon>Venenivibrio</taxon>
    </lineage>
</organism>
<dbReference type="RefSeq" id="WP_265133978.1">
    <property type="nucleotide sequence ID" value="NZ_FXTX01000005.1"/>
</dbReference>
<dbReference type="InterPro" id="IPR002078">
    <property type="entry name" value="Sigma_54_int"/>
</dbReference>
<dbReference type="SUPFAM" id="SSF52172">
    <property type="entry name" value="CheY-like"/>
    <property type="match status" value="1"/>
</dbReference>
<dbReference type="SUPFAM" id="SSF46689">
    <property type="entry name" value="Homeodomain-like"/>
    <property type="match status" value="1"/>
</dbReference>
<dbReference type="Pfam" id="PF25601">
    <property type="entry name" value="AAA_lid_14"/>
    <property type="match status" value="1"/>
</dbReference>
<dbReference type="Gene3D" id="1.10.8.60">
    <property type="match status" value="1"/>
</dbReference>
<dbReference type="CDD" id="cd00009">
    <property type="entry name" value="AAA"/>
    <property type="match status" value="1"/>
</dbReference>
<dbReference type="EMBL" id="FXTX01000005">
    <property type="protein sequence ID" value="SMP07908.1"/>
    <property type="molecule type" value="Genomic_DNA"/>
</dbReference>
<evidence type="ECO:0000259" key="5">
    <source>
        <dbReference type="PROSITE" id="PS50110"/>
    </source>
</evidence>
<dbReference type="InterPro" id="IPR003593">
    <property type="entry name" value="AAA+_ATPase"/>
</dbReference>
<dbReference type="InterPro" id="IPR011006">
    <property type="entry name" value="CheY-like_superfamily"/>
</dbReference>
<evidence type="ECO:0000313" key="7">
    <source>
        <dbReference type="Proteomes" id="UP001157947"/>
    </source>
</evidence>
<dbReference type="InterPro" id="IPR025662">
    <property type="entry name" value="Sigma_54_int_dom_ATP-bd_1"/>
</dbReference>
<evidence type="ECO:0000256" key="3">
    <source>
        <dbReference type="PROSITE-ProRule" id="PRU00169"/>
    </source>
</evidence>
<dbReference type="InterPro" id="IPR058031">
    <property type="entry name" value="AAA_lid_NorR"/>
</dbReference>
<feature type="domain" description="Response regulatory" evidence="5">
    <location>
        <begin position="6"/>
        <end position="120"/>
    </location>
</feature>
<keyword evidence="6" id="KW-0238">DNA-binding</keyword>
<dbReference type="PROSITE" id="PS00675">
    <property type="entry name" value="SIGMA54_INTERACT_1"/>
    <property type="match status" value="1"/>
</dbReference>
<dbReference type="InterPro" id="IPR027417">
    <property type="entry name" value="P-loop_NTPase"/>
</dbReference>
<keyword evidence="1" id="KW-0547">Nucleotide-binding</keyword>
<dbReference type="GO" id="GO:0005524">
    <property type="term" value="F:ATP binding"/>
    <property type="evidence" value="ECO:0007669"/>
    <property type="project" value="UniProtKB-KW"/>
</dbReference>
<keyword evidence="3" id="KW-0597">Phosphoprotein</keyword>
<dbReference type="InterPro" id="IPR009057">
    <property type="entry name" value="Homeodomain-like_sf"/>
</dbReference>
<feature type="domain" description="Sigma-54 factor interaction" evidence="4">
    <location>
        <begin position="146"/>
        <end position="375"/>
    </location>
</feature>
<dbReference type="Gene3D" id="3.40.50.300">
    <property type="entry name" value="P-loop containing nucleotide triphosphate hydrolases"/>
    <property type="match status" value="1"/>
</dbReference>
<dbReference type="PROSITE" id="PS50110">
    <property type="entry name" value="RESPONSE_REGULATORY"/>
    <property type="match status" value="1"/>
</dbReference>
<dbReference type="GO" id="GO:0006355">
    <property type="term" value="P:regulation of DNA-templated transcription"/>
    <property type="evidence" value="ECO:0007669"/>
    <property type="project" value="InterPro"/>
</dbReference>
<evidence type="ECO:0000256" key="2">
    <source>
        <dbReference type="ARBA" id="ARBA00022840"/>
    </source>
</evidence>
<dbReference type="GO" id="GO:0000160">
    <property type="term" value="P:phosphorelay signal transduction system"/>
    <property type="evidence" value="ECO:0007669"/>
    <property type="project" value="InterPro"/>
</dbReference>
<dbReference type="InterPro" id="IPR001789">
    <property type="entry name" value="Sig_transdc_resp-reg_receiver"/>
</dbReference>
<dbReference type="Pfam" id="PF00072">
    <property type="entry name" value="Response_reg"/>
    <property type="match status" value="1"/>
</dbReference>
<dbReference type="PROSITE" id="PS50045">
    <property type="entry name" value="SIGMA54_INTERACT_4"/>
    <property type="match status" value="1"/>
</dbReference>
<keyword evidence="7" id="KW-1185">Reference proteome</keyword>
<dbReference type="Gene3D" id="3.40.50.2300">
    <property type="match status" value="1"/>
</dbReference>
<dbReference type="Pfam" id="PF00158">
    <property type="entry name" value="Sigma54_activat"/>
    <property type="match status" value="1"/>
</dbReference>
<dbReference type="AlphaFoldDB" id="A0AA46ADT2"/>
<feature type="modified residue" description="4-aspartylphosphate" evidence="3">
    <location>
        <position position="55"/>
    </location>
</feature>
<evidence type="ECO:0000259" key="4">
    <source>
        <dbReference type="PROSITE" id="PS50045"/>
    </source>
</evidence>
<dbReference type="Gene3D" id="1.10.10.60">
    <property type="entry name" value="Homeodomain-like"/>
    <property type="match status" value="1"/>
</dbReference>
<accession>A0AA46ADT2</accession>
<protein>
    <submittedName>
        <fullName evidence="6">DNA-binding transcriptional response regulator, NtrC family, contains REC, AAA-type ATPase, and a Fis-type DNA-binding domains</fullName>
    </submittedName>
</protein>
<dbReference type="PROSITE" id="PS00676">
    <property type="entry name" value="SIGMA54_INTERACT_2"/>
    <property type="match status" value="1"/>
</dbReference>
<dbReference type="SMART" id="SM00448">
    <property type="entry name" value="REC"/>
    <property type="match status" value="1"/>
</dbReference>
<evidence type="ECO:0000313" key="6">
    <source>
        <dbReference type="EMBL" id="SMP07908.1"/>
    </source>
</evidence>
<sequence>MNYKGYILVVDDEEDILFSIKEILEDEGYKVDIESSAEKAIQLVKENDYDLVISDLKIPKITGDKLLKEVKKINKNISFIILTAYGSIDVAVSCMKDGAFSFLTKPIDFNDEMVWKTIQEAVEKSKLLKENAKLKEEFSKQKIDFIITRNPLMKEIINYIQKIANFDFTVLIYGESGTGKELIARAIHQLSSRRNKPFLAVNCAAISKDIMESEFFGVKKGVYTGADEDRKGILEQAEGGTVFLDEISELPLDIQGKLLRFLQDKEIRKIGDVVSKKVDVRVIAATNKDLKKLVQEGKFREDLYFRLEGLKIEIPPLRERKDDIPLLVYHFIDKFNKKYMKEIKGVMPDALEAFIKYKWEGNVRQLENVINEASILAEDYIEMKHLPEYIRNYKSDEIIFDYNQAKKYYEYKFAQNYFRTLLAYTEGNISQAAKLANIERQSLQKLLKKYNIDPSEFRNKR</sequence>
<evidence type="ECO:0000256" key="1">
    <source>
        <dbReference type="ARBA" id="ARBA00022741"/>
    </source>
</evidence>
<keyword evidence="2" id="KW-0067">ATP-binding</keyword>
<reference evidence="6" key="1">
    <citation type="submission" date="2017-05" db="EMBL/GenBank/DDBJ databases">
        <authorList>
            <person name="Varghese N."/>
            <person name="Submissions S."/>
        </authorList>
    </citation>
    <scope>NUCLEOTIDE SEQUENCE</scope>
    <source>
        <strain evidence="6">DSM 18763</strain>
    </source>
</reference>
<dbReference type="GO" id="GO:0003677">
    <property type="term" value="F:DNA binding"/>
    <property type="evidence" value="ECO:0007669"/>
    <property type="project" value="UniProtKB-KW"/>
</dbReference>
<comment type="caution">
    <text evidence="6">The sequence shown here is derived from an EMBL/GenBank/DDBJ whole genome shotgun (WGS) entry which is preliminary data.</text>
</comment>